<dbReference type="GO" id="GO:0003700">
    <property type="term" value="F:DNA-binding transcription factor activity"/>
    <property type="evidence" value="ECO:0007669"/>
    <property type="project" value="InterPro"/>
</dbReference>
<dbReference type="EMBL" id="JAPFFM010000019">
    <property type="protein sequence ID" value="KAJ6688393.1"/>
    <property type="molecule type" value="Genomic_DNA"/>
</dbReference>
<protein>
    <submittedName>
        <fullName evidence="7">WRKY TRANSCRIPTION FACTOR PROTEIN 1-RELATED</fullName>
    </submittedName>
</protein>
<reference evidence="7" key="1">
    <citation type="submission" date="2022-11" db="EMBL/GenBank/DDBJ databases">
        <authorList>
            <person name="Hyden B.L."/>
            <person name="Feng K."/>
            <person name="Yates T."/>
            <person name="Jawdy S."/>
            <person name="Smart L.B."/>
            <person name="Muchero W."/>
        </authorList>
    </citation>
    <scope>NUCLEOTIDE SEQUENCE</scope>
    <source>
        <tissue evidence="7">Shoot tip</tissue>
    </source>
</reference>
<evidence type="ECO:0000256" key="4">
    <source>
        <dbReference type="ARBA" id="ARBA00023163"/>
    </source>
</evidence>
<feature type="domain" description="WRKY" evidence="6">
    <location>
        <begin position="94"/>
        <end position="120"/>
    </location>
</feature>
<evidence type="ECO:0000256" key="5">
    <source>
        <dbReference type="ARBA" id="ARBA00023242"/>
    </source>
</evidence>
<evidence type="ECO:0000259" key="6">
    <source>
        <dbReference type="PROSITE" id="PS50811"/>
    </source>
</evidence>
<evidence type="ECO:0000256" key="1">
    <source>
        <dbReference type="ARBA" id="ARBA00004123"/>
    </source>
</evidence>
<dbReference type="InterPro" id="IPR036576">
    <property type="entry name" value="WRKY_dom_sf"/>
</dbReference>
<organism evidence="7 8">
    <name type="scientific">Salix koriyanagi</name>
    <dbReference type="NCBI Taxonomy" id="2511006"/>
    <lineage>
        <taxon>Eukaryota</taxon>
        <taxon>Viridiplantae</taxon>
        <taxon>Streptophyta</taxon>
        <taxon>Embryophyta</taxon>
        <taxon>Tracheophyta</taxon>
        <taxon>Spermatophyta</taxon>
        <taxon>Magnoliopsida</taxon>
        <taxon>eudicotyledons</taxon>
        <taxon>Gunneridae</taxon>
        <taxon>Pentapetalae</taxon>
        <taxon>rosids</taxon>
        <taxon>fabids</taxon>
        <taxon>Malpighiales</taxon>
        <taxon>Salicaceae</taxon>
        <taxon>Saliceae</taxon>
        <taxon>Salix</taxon>
    </lineage>
</organism>
<dbReference type="Pfam" id="PF03106">
    <property type="entry name" value="WRKY"/>
    <property type="match status" value="1"/>
</dbReference>
<dbReference type="Proteomes" id="UP001151752">
    <property type="component" value="Chromosome 15W"/>
</dbReference>
<evidence type="ECO:0000256" key="3">
    <source>
        <dbReference type="ARBA" id="ARBA00023125"/>
    </source>
</evidence>
<dbReference type="GO" id="GO:0005634">
    <property type="term" value="C:nucleus"/>
    <property type="evidence" value="ECO:0007669"/>
    <property type="project" value="UniProtKB-SubCell"/>
</dbReference>
<dbReference type="SMART" id="SM00774">
    <property type="entry name" value="WRKY"/>
    <property type="match status" value="1"/>
</dbReference>
<dbReference type="Gene3D" id="2.20.25.80">
    <property type="entry name" value="WRKY domain"/>
    <property type="match status" value="1"/>
</dbReference>
<dbReference type="PANTHER" id="PTHR31221">
    <property type="entry name" value="WRKY TRANSCRIPTION FACTOR PROTEIN 1-RELATED"/>
    <property type="match status" value="1"/>
</dbReference>
<reference evidence="7" key="2">
    <citation type="journal article" date="2023" name="Int. J. Mol. Sci.">
        <title>De Novo Assembly and Annotation of 11 Diverse Shrub Willow (Salix) Genomes Reveals Novel Gene Organization in Sex-Linked Regions.</title>
        <authorList>
            <person name="Hyden B."/>
            <person name="Feng K."/>
            <person name="Yates T.B."/>
            <person name="Jawdy S."/>
            <person name="Cereghino C."/>
            <person name="Smart L.B."/>
            <person name="Muchero W."/>
        </authorList>
    </citation>
    <scope>NUCLEOTIDE SEQUENCE</scope>
    <source>
        <tissue evidence="7">Shoot tip</tissue>
    </source>
</reference>
<dbReference type="InterPro" id="IPR044810">
    <property type="entry name" value="WRKY_plant"/>
</dbReference>
<dbReference type="InterPro" id="IPR003657">
    <property type="entry name" value="WRKY_dom"/>
</dbReference>
<keyword evidence="4" id="KW-0804">Transcription</keyword>
<accession>A0A9Q0PHM8</accession>
<dbReference type="SUPFAM" id="SSF118290">
    <property type="entry name" value="WRKY DNA-binding domain"/>
    <property type="match status" value="1"/>
</dbReference>
<keyword evidence="8" id="KW-1185">Reference proteome</keyword>
<dbReference type="PANTHER" id="PTHR31221:SF83">
    <property type="entry name" value="WRKY TRANSCRIPTION FACTOR 75-RELATED"/>
    <property type="match status" value="1"/>
</dbReference>
<sequence>MSMEKYQIFLPVSGPSSPSVSPSSLSIENPLIYFHGDSENEVRPESRFQHLDAKNSVSQTSRICKGSELRVKPGKRGGDSDDCRKHRFAFQTRSQVDILDDGYRWRKYGQKTVKSSRFPRFGRFIISSSHTMLRIGMVTSAILKTRYFSSSDS</sequence>
<evidence type="ECO:0000313" key="8">
    <source>
        <dbReference type="Proteomes" id="UP001151752"/>
    </source>
</evidence>
<keyword evidence="5" id="KW-0539">Nucleus</keyword>
<dbReference type="AlphaFoldDB" id="A0A9Q0PHM8"/>
<comment type="caution">
    <text evidence="7">The sequence shown here is derived from an EMBL/GenBank/DDBJ whole genome shotgun (WGS) entry which is preliminary data.</text>
</comment>
<name>A0A9Q0PHM8_9ROSI</name>
<evidence type="ECO:0000256" key="2">
    <source>
        <dbReference type="ARBA" id="ARBA00023015"/>
    </source>
</evidence>
<comment type="subcellular location">
    <subcellularLocation>
        <location evidence="1">Nucleus</location>
    </subcellularLocation>
</comment>
<dbReference type="PROSITE" id="PS50811">
    <property type="entry name" value="WRKY"/>
    <property type="match status" value="1"/>
</dbReference>
<gene>
    <name evidence="7" type="ORF">OIU74_017003</name>
</gene>
<proteinExistence type="predicted"/>
<keyword evidence="3" id="KW-0238">DNA-binding</keyword>
<keyword evidence="2" id="KW-0805">Transcription regulation</keyword>
<evidence type="ECO:0000313" key="7">
    <source>
        <dbReference type="EMBL" id="KAJ6688393.1"/>
    </source>
</evidence>
<dbReference type="GO" id="GO:0043565">
    <property type="term" value="F:sequence-specific DNA binding"/>
    <property type="evidence" value="ECO:0007669"/>
    <property type="project" value="InterPro"/>
</dbReference>